<keyword evidence="2" id="KW-0472">Membrane</keyword>
<feature type="compositionally biased region" description="Low complexity" evidence="1">
    <location>
        <begin position="87"/>
        <end position="102"/>
    </location>
</feature>
<comment type="caution">
    <text evidence="3">The sequence shown here is derived from an EMBL/GenBank/DDBJ whole genome shotgun (WGS) entry which is preliminary data.</text>
</comment>
<dbReference type="AlphaFoldDB" id="A0A9P4SK93"/>
<evidence type="ECO:0000256" key="1">
    <source>
        <dbReference type="SAM" id="MobiDB-lite"/>
    </source>
</evidence>
<reference evidence="3" key="1">
    <citation type="journal article" date="2020" name="Stud. Mycol.">
        <title>101 Dothideomycetes genomes: a test case for predicting lifestyles and emergence of pathogens.</title>
        <authorList>
            <person name="Haridas S."/>
            <person name="Albert R."/>
            <person name="Binder M."/>
            <person name="Bloem J."/>
            <person name="Labutti K."/>
            <person name="Salamov A."/>
            <person name="Andreopoulos B."/>
            <person name="Baker S."/>
            <person name="Barry K."/>
            <person name="Bills G."/>
            <person name="Bluhm B."/>
            <person name="Cannon C."/>
            <person name="Castanera R."/>
            <person name="Culley D."/>
            <person name="Daum C."/>
            <person name="Ezra D."/>
            <person name="Gonzalez J."/>
            <person name="Henrissat B."/>
            <person name="Kuo A."/>
            <person name="Liang C."/>
            <person name="Lipzen A."/>
            <person name="Lutzoni F."/>
            <person name="Magnuson J."/>
            <person name="Mondo S."/>
            <person name="Nolan M."/>
            <person name="Ohm R."/>
            <person name="Pangilinan J."/>
            <person name="Park H.-J."/>
            <person name="Ramirez L."/>
            <person name="Alfaro M."/>
            <person name="Sun H."/>
            <person name="Tritt A."/>
            <person name="Yoshinaga Y."/>
            <person name="Zwiers L.-H."/>
            <person name="Turgeon B."/>
            <person name="Goodwin S."/>
            <person name="Spatafora J."/>
            <person name="Crous P."/>
            <person name="Grigoriev I."/>
        </authorList>
    </citation>
    <scope>NUCLEOTIDE SEQUENCE</scope>
    <source>
        <strain evidence="3">CBS 101060</strain>
    </source>
</reference>
<feature type="region of interest" description="Disordered" evidence="1">
    <location>
        <begin position="590"/>
        <end position="636"/>
    </location>
</feature>
<feature type="compositionally biased region" description="Low complexity" evidence="1">
    <location>
        <begin position="592"/>
        <end position="612"/>
    </location>
</feature>
<protein>
    <submittedName>
        <fullName evidence="3">Uncharacterized protein</fullName>
    </submittedName>
</protein>
<feature type="transmembrane region" description="Helical" evidence="2">
    <location>
        <begin position="679"/>
        <end position="702"/>
    </location>
</feature>
<dbReference type="Proteomes" id="UP000799429">
    <property type="component" value="Unassembled WGS sequence"/>
</dbReference>
<evidence type="ECO:0000256" key="2">
    <source>
        <dbReference type="SAM" id="Phobius"/>
    </source>
</evidence>
<gene>
    <name evidence="3" type="ORF">M501DRAFT_1012736</name>
</gene>
<evidence type="ECO:0000313" key="4">
    <source>
        <dbReference type="Proteomes" id="UP000799429"/>
    </source>
</evidence>
<proteinExistence type="predicted"/>
<evidence type="ECO:0000313" key="3">
    <source>
        <dbReference type="EMBL" id="KAF2843380.1"/>
    </source>
</evidence>
<keyword evidence="4" id="KW-1185">Reference proteome</keyword>
<accession>A0A9P4SK93</accession>
<keyword evidence="2" id="KW-0812">Transmembrane</keyword>
<organism evidence="3 4">
    <name type="scientific">Patellaria atrata CBS 101060</name>
    <dbReference type="NCBI Taxonomy" id="1346257"/>
    <lineage>
        <taxon>Eukaryota</taxon>
        <taxon>Fungi</taxon>
        <taxon>Dikarya</taxon>
        <taxon>Ascomycota</taxon>
        <taxon>Pezizomycotina</taxon>
        <taxon>Dothideomycetes</taxon>
        <taxon>Dothideomycetes incertae sedis</taxon>
        <taxon>Patellariales</taxon>
        <taxon>Patellariaceae</taxon>
        <taxon>Patellaria</taxon>
    </lineage>
</organism>
<feature type="compositionally biased region" description="Polar residues" evidence="1">
    <location>
        <begin position="137"/>
        <end position="160"/>
    </location>
</feature>
<sequence length="714" mass="76391">MASGSGPQLQLFPTPQKWPQRTTSRRTNPFRPAHPEPIMEKMEHAKAPADFHELVIHVSSAPNSPVIASPERAHTASTPPQAYSNFSPPQRSASRASRAPSPVSHPPQSRSVSPAFPPPQSRSITPALPPRAVSPLATIQTNVSPNPNHFVSPATSETTQTYLSPDRNRAASPAFSDTQSTFSPVDRARMVSPAFSDAPTLVYQNGVLTDTSPIQASEPAIMRSIFPTYNVNLPLSHQEYRPMHALPNLQIPMNKISRPTYSPAPVPSTSAPPYSTPANELGSLWDAANGQGSQYAPRTYTLAMHRSSDPASSSSSQTSDKSISFGPSASEPFYTLAQSTKRPTDSENMESNHAEVLIHRKHPNQQQSLPTAHLTVSPPPPPSISHDIIDEGQSILITTIYPKLAALAALDAAAQSPAAHSIAQFDPDATSPAAQRLAENAVREAAEKECCDLVWTRGSSPSGVGQYMLQHPTLGFFPITVEGDVSRGFASSMGPSSPYAHSANASGKIYLLNPFANPFSSIPGNASHAITPAEDAVLAKLDFANGGMLTLEAAGLRHLGNPHLIDVAVATLLSVAVAESKRGVDPRLVFLAPPSRSSSPAARSKASSKSSPTLGSATASPKEKGKGWWRQGSLKGKEKVREMDIEMMMPGEKKEKEKKTEGEHELPGVTRMVFTVVKFGAKAVVLILTVVFKVVGGVVIWATRRVDKMETAER</sequence>
<dbReference type="OrthoDB" id="5383338at2759"/>
<feature type="compositionally biased region" description="Basic and acidic residues" evidence="1">
    <location>
        <begin position="33"/>
        <end position="46"/>
    </location>
</feature>
<feature type="compositionally biased region" description="Low complexity" evidence="1">
    <location>
        <begin position="309"/>
        <end position="324"/>
    </location>
</feature>
<dbReference type="EMBL" id="MU006089">
    <property type="protein sequence ID" value="KAF2843380.1"/>
    <property type="molecule type" value="Genomic_DNA"/>
</dbReference>
<feature type="compositionally biased region" description="Polar residues" evidence="1">
    <location>
        <begin position="75"/>
        <end position="86"/>
    </location>
</feature>
<feature type="region of interest" description="Disordered" evidence="1">
    <location>
        <begin position="1"/>
        <end position="46"/>
    </location>
</feature>
<feature type="region of interest" description="Disordered" evidence="1">
    <location>
        <begin position="62"/>
        <end position="160"/>
    </location>
</feature>
<keyword evidence="2" id="KW-1133">Transmembrane helix</keyword>
<feature type="compositionally biased region" description="Polar residues" evidence="1">
    <location>
        <begin position="1"/>
        <end position="27"/>
    </location>
</feature>
<feature type="region of interest" description="Disordered" evidence="1">
    <location>
        <begin position="305"/>
        <end position="333"/>
    </location>
</feature>
<name>A0A9P4SK93_9PEZI</name>